<name>A0AAD4QTY2_9BILA</name>
<keyword evidence="2" id="KW-0812">Transmembrane</keyword>
<dbReference type="InterPro" id="IPR012677">
    <property type="entry name" value="Nucleotide-bd_a/b_plait_sf"/>
</dbReference>
<dbReference type="EMBL" id="JAKKPZ010000139">
    <property type="protein sequence ID" value="KAI1700632.1"/>
    <property type="molecule type" value="Genomic_DNA"/>
</dbReference>
<reference evidence="4" key="1">
    <citation type="submission" date="2022-01" db="EMBL/GenBank/DDBJ databases">
        <title>Genome Sequence Resource for Two Populations of Ditylenchus destructor, the Migratory Endoparasitic Phytonematode.</title>
        <authorList>
            <person name="Zhang H."/>
            <person name="Lin R."/>
            <person name="Xie B."/>
        </authorList>
    </citation>
    <scope>NUCLEOTIDE SEQUENCE</scope>
    <source>
        <strain evidence="4">BazhouSP</strain>
    </source>
</reference>
<dbReference type="InterPro" id="IPR000504">
    <property type="entry name" value="RRM_dom"/>
</dbReference>
<keyword evidence="5" id="KW-1185">Reference proteome</keyword>
<evidence type="ECO:0000256" key="1">
    <source>
        <dbReference type="PROSITE-ProRule" id="PRU00176"/>
    </source>
</evidence>
<evidence type="ECO:0000256" key="2">
    <source>
        <dbReference type="SAM" id="Phobius"/>
    </source>
</evidence>
<organism evidence="4 5">
    <name type="scientific">Ditylenchus destructor</name>
    <dbReference type="NCBI Taxonomy" id="166010"/>
    <lineage>
        <taxon>Eukaryota</taxon>
        <taxon>Metazoa</taxon>
        <taxon>Ecdysozoa</taxon>
        <taxon>Nematoda</taxon>
        <taxon>Chromadorea</taxon>
        <taxon>Rhabditida</taxon>
        <taxon>Tylenchina</taxon>
        <taxon>Tylenchomorpha</taxon>
        <taxon>Sphaerularioidea</taxon>
        <taxon>Anguinidae</taxon>
        <taxon>Anguininae</taxon>
        <taxon>Ditylenchus</taxon>
    </lineage>
</organism>
<dbReference type="PANTHER" id="PTHR48035">
    <property type="entry name" value="HETEROGENEOUS NUCLEAR RIBONUCLEOPROTEIN 1"/>
    <property type="match status" value="1"/>
</dbReference>
<dbReference type="Proteomes" id="UP001201812">
    <property type="component" value="Unassembled WGS sequence"/>
</dbReference>
<dbReference type="GO" id="GO:0003723">
    <property type="term" value="F:RNA binding"/>
    <property type="evidence" value="ECO:0007669"/>
    <property type="project" value="UniProtKB-UniRule"/>
</dbReference>
<gene>
    <name evidence="4" type="ORF">DdX_16603</name>
</gene>
<sequence length="275" mass="32149">MIARSRLVGNFLSHSRVQRQLTKVDWLSQSVRLQSTNDNSEKMTYQYRRVLKVNMKQRNEIFINGLSEKVSEDDLRAYFSRFGKIETCAAFMDWGYVTFNSSYAAEQVLNSAPHYIIGDRITNENAELLTEMKKLVRTKYQRYPELKVKRVSDKMILINDLPKEISQNAIRAYFSQFGRIEFCNVKDRARAFVNFKSPNAVNEALKSGPHYIVGDRITNENQELFAFVERELKVTIPRRVMEWFSKIFSSTDYVPFSVAIGATIIVYCFIFKYIL</sequence>
<comment type="caution">
    <text evidence="4">The sequence shown here is derived from an EMBL/GenBank/DDBJ whole genome shotgun (WGS) entry which is preliminary data.</text>
</comment>
<evidence type="ECO:0000313" key="4">
    <source>
        <dbReference type="EMBL" id="KAI1700632.1"/>
    </source>
</evidence>
<keyword evidence="2" id="KW-0472">Membrane</keyword>
<proteinExistence type="predicted"/>
<dbReference type="SMART" id="SM00360">
    <property type="entry name" value="RRM"/>
    <property type="match status" value="2"/>
</dbReference>
<dbReference type="InterPro" id="IPR035979">
    <property type="entry name" value="RBD_domain_sf"/>
</dbReference>
<dbReference type="AlphaFoldDB" id="A0AAD4QTY2"/>
<feature type="transmembrane region" description="Helical" evidence="2">
    <location>
        <begin position="253"/>
        <end position="274"/>
    </location>
</feature>
<feature type="domain" description="RRM" evidence="3">
    <location>
        <begin position="154"/>
        <end position="239"/>
    </location>
</feature>
<dbReference type="InterPro" id="IPR053260">
    <property type="entry name" value="hnRNP"/>
</dbReference>
<feature type="domain" description="RRM" evidence="3">
    <location>
        <begin position="59"/>
        <end position="135"/>
    </location>
</feature>
<accession>A0AAD4QTY2</accession>
<dbReference type="Pfam" id="PF00076">
    <property type="entry name" value="RRM_1"/>
    <property type="match status" value="2"/>
</dbReference>
<dbReference type="PROSITE" id="PS50102">
    <property type="entry name" value="RRM"/>
    <property type="match status" value="2"/>
</dbReference>
<protein>
    <submittedName>
        <fullName evidence="4">RNA recognition motif domain-containing protein</fullName>
    </submittedName>
</protein>
<dbReference type="SUPFAM" id="SSF54928">
    <property type="entry name" value="RNA-binding domain, RBD"/>
    <property type="match status" value="1"/>
</dbReference>
<keyword evidence="1" id="KW-0694">RNA-binding</keyword>
<dbReference type="Gene3D" id="3.30.70.330">
    <property type="match status" value="2"/>
</dbReference>
<evidence type="ECO:0000259" key="3">
    <source>
        <dbReference type="PROSITE" id="PS50102"/>
    </source>
</evidence>
<keyword evidence="2" id="KW-1133">Transmembrane helix</keyword>
<evidence type="ECO:0000313" key="5">
    <source>
        <dbReference type="Proteomes" id="UP001201812"/>
    </source>
</evidence>
<dbReference type="PANTHER" id="PTHR48035:SF2">
    <property type="entry name" value="RNA-BINDING REGION RNP-1 DOMAIN-CONTAINING PROTEIN"/>
    <property type="match status" value="1"/>
</dbReference>